<dbReference type="RefSeq" id="XP_060377293.1">
    <property type="nucleotide sequence ID" value="XM_060528026.1"/>
</dbReference>
<dbReference type="Proteomes" id="UP001227543">
    <property type="component" value="Unassembled WGS sequence"/>
</dbReference>
<evidence type="ECO:0000313" key="2">
    <source>
        <dbReference type="Proteomes" id="UP001227543"/>
    </source>
</evidence>
<sequence length="157" mass="17482">PSLPLLLSRPHTLVLPSTFFPFRCVYPKAKRWYILPHSAVSIRSKSLFAPRKKPSLDRPSPAVVTFQPFSGECCTPLLFDTGPVACLLLPYTLPNHRPIVSALNISSSWLIGLVATVSSTRSTVTWDLSSESGPVWVEGGLAEWKRPCLVRRRNNRT</sequence>
<evidence type="ECO:0000313" key="1">
    <source>
        <dbReference type="EMBL" id="KAK1486773.1"/>
    </source>
</evidence>
<reference evidence="1 2" key="1">
    <citation type="submission" date="2016-10" db="EMBL/GenBank/DDBJ databases">
        <title>The genome sequence of Colletotrichum fioriniae PJ7.</title>
        <authorList>
            <person name="Baroncelli R."/>
        </authorList>
    </citation>
    <scope>NUCLEOTIDE SEQUENCE [LARGE SCALE GENOMIC DNA]</scope>
    <source>
        <strain evidence="1 2">Tom-12</strain>
    </source>
</reference>
<proteinExistence type="predicted"/>
<protein>
    <submittedName>
        <fullName evidence="1">Uncharacterized protein</fullName>
    </submittedName>
</protein>
<organism evidence="1 2">
    <name type="scientific">Colletotrichum tamarilloi</name>
    <dbReference type="NCBI Taxonomy" id="1209934"/>
    <lineage>
        <taxon>Eukaryota</taxon>
        <taxon>Fungi</taxon>
        <taxon>Dikarya</taxon>
        <taxon>Ascomycota</taxon>
        <taxon>Pezizomycotina</taxon>
        <taxon>Sordariomycetes</taxon>
        <taxon>Hypocreomycetidae</taxon>
        <taxon>Glomerellales</taxon>
        <taxon>Glomerellaceae</taxon>
        <taxon>Colletotrichum</taxon>
        <taxon>Colletotrichum acutatum species complex</taxon>
    </lineage>
</organism>
<comment type="caution">
    <text evidence="1">The sequence shown here is derived from an EMBL/GenBank/DDBJ whole genome shotgun (WGS) entry which is preliminary data.</text>
</comment>
<name>A0ABQ9QVU9_9PEZI</name>
<keyword evidence="2" id="KW-1185">Reference proteome</keyword>
<feature type="non-terminal residue" evidence="1">
    <location>
        <position position="1"/>
    </location>
</feature>
<dbReference type="GeneID" id="85412264"/>
<gene>
    <name evidence="1" type="ORF">CTAM01_12018</name>
</gene>
<accession>A0ABQ9QVU9</accession>
<dbReference type="EMBL" id="MLFU01000070">
    <property type="protein sequence ID" value="KAK1486773.1"/>
    <property type="molecule type" value="Genomic_DNA"/>
</dbReference>